<protein>
    <submittedName>
        <fullName evidence="4">Phosphate binding protein</fullName>
    </submittedName>
</protein>
<proteinExistence type="predicted"/>
<evidence type="ECO:0000259" key="3">
    <source>
        <dbReference type="Pfam" id="PF12849"/>
    </source>
</evidence>
<gene>
    <name evidence="4" type="primary">pstS</name>
    <name evidence="4" type="ORF">BHV28_15640</name>
</gene>
<dbReference type="PANTHER" id="PTHR30570">
    <property type="entry name" value="PERIPLASMIC PHOSPHATE BINDING COMPONENT OF PHOSPHATE ABC TRANSPORTER"/>
    <property type="match status" value="1"/>
</dbReference>
<dbReference type="STRING" id="1902579.BHV28_15640"/>
<evidence type="ECO:0000313" key="4">
    <source>
        <dbReference type="EMBL" id="AQS42244.1"/>
    </source>
</evidence>
<evidence type="ECO:0000313" key="5">
    <source>
        <dbReference type="Proteomes" id="UP000188912"/>
    </source>
</evidence>
<dbReference type="KEGG" id="thd:BHV28_15640"/>
<dbReference type="Gene3D" id="3.40.190.10">
    <property type="entry name" value="Periplasmic binding protein-like II"/>
    <property type="match status" value="2"/>
</dbReference>
<name>A0A1U9JWJ7_9HYPH</name>
<dbReference type="Proteomes" id="UP000188912">
    <property type="component" value="Chromosome"/>
</dbReference>
<keyword evidence="5" id="KW-1185">Reference proteome</keyword>
<dbReference type="InterPro" id="IPR024370">
    <property type="entry name" value="PBP_domain"/>
</dbReference>
<dbReference type="AlphaFoldDB" id="A0A1U9JWJ7"/>
<reference evidence="4 5" key="2">
    <citation type="journal article" date="2016" name="Sci. Rep.">
        <title>The genome of Rhizobiales bacteria in predatory ants reveals urease gene functions but no genes for nitrogen fixation.</title>
        <authorList>
            <person name="Neuvonen M.M."/>
            <person name="Tamarit D."/>
            <person name="Naslund K."/>
            <person name="Liebig J."/>
            <person name="Feldhaar H."/>
            <person name="Moran N.A."/>
            <person name="Guy L."/>
            <person name="Andersson S.G."/>
        </authorList>
    </citation>
    <scope>NUCLEOTIDE SEQUENCE [LARGE SCALE GENOMIC DNA]</scope>
    <source>
        <strain evidence="4 5">Hsal</strain>
    </source>
</reference>
<accession>A0A1U9JWJ7</accession>
<organism evidence="4 5">
    <name type="scientific">Candidatus Tokpelaia hoelldobleri</name>
    <dbReference type="NCBI Taxonomy" id="1902579"/>
    <lineage>
        <taxon>Bacteria</taxon>
        <taxon>Pseudomonadati</taxon>
        <taxon>Pseudomonadota</taxon>
        <taxon>Alphaproteobacteria</taxon>
        <taxon>Hyphomicrobiales</taxon>
        <taxon>Candidatus Tokpelaia</taxon>
    </lineage>
</organism>
<feature type="signal peptide" evidence="2">
    <location>
        <begin position="1"/>
        <end position="24"/>
    </location>
</feature>
<dbReference type="PANTHER" id="PTHR30570:SF1">
    <property type="entry name" value="PHOSPHATE-BINDING PROTEIN PSTS"/>
    <property type="match status" value="1"/>
</dbReference>
<dbReference type="InterPro" id="IPR050811">
    <property type="entry name" value="Phosphate_ABC_transporter"/>
</dbReference>
<sequence length="346" mass="37193">MRKIAACFLVFIGAGLLAGVNAYARDQIQIAGSSTVLPYAKIVAEAFGDMYPDYKIPVIESGGTGAGIKEFCRGVGVNTIDIVNASRRMEQSELASCKAAGVGEVQEVRFGYDGIVLATDISGQGWNLTPGDIYKALAAQVMVDGRLQKNRVKTWADVNAALPKWEVRAYLPGEKHGTREVVENELMLAGCKTSGAFEALKKSGLAEAAAKAACIAVRKDGRVVDIDGDYSETLARVIANKTGIGVFGLSFYENNADKLEVVRINGVVPTAQTIVSGEYAVSRPLYFYVKKAHLGVIPGLQEYVEFFLSDSMTGPDSPLVDYGLIAAPEHEREAQRKKFSVGETLH</sequence>
<evidence type="ECO:0000256" key="1">
    <source>
        <dbReference type="ARBA" id="ARBA00022729"/>
    </source>
</evidence>
<keyword evidence="1 2" id="KW-0732">Signal</keyword>
<feature type="chain" id="PRO_5012888721" evidence="2">
    <location>
        <begin position="25"/>
        <end position="346"/>
    </location>
</feature>
<dbReference type="EMBL" id="CP017315">
    <property type="protein sequence ID" value="AQS42244.1"/>
    <property type="molecule type" value="Genomic_DNA"/>
</dbReference>
<dbReference type="SUPFAM" id="SSF53850">
    <property type="entry name" value="Periplasmic binding protein-like II"/>
    <property type="match status" value="1"/>
</dbReference>
<feature type="domain" description="PBP" evidence="3">
    <location>
        <begin position="24"/>
        <end position="310"/>
    </location>
</feature>
<reference evidence="4 5" key="1">
    <citation type="journal article" date="2010" name="Science">
        <title>Genomic comparison of the ants Camponotus floridanus and Harpegnathos saltator.</title>
        <authorList>
            <person name="Bonasio R."/>
            <person name="Zhang G."/>
            <person name="Ye C."/>
            <person name="Mutti N.S."/>
            <person name="Fang X."/>
            <person name="Qin N."/>
            <person name="Donahue G."/>
            <person name="Yang P."/>
            <person name="Li Q."/>
            <person name="Li C."/>
            <person name="Zhang P."/>
            <person name="Huang Z."/>
            <person name="Berger S.L."/>
            <person name="Reinberg D."/>
            <person name="Wang J."/>
            <person name="Liebig J."/>
        </authorList>
    </citation>
    <scope>NUCLEOTIDE SEQUENCE [LARGE SCALE GENOMIC DNA]</scope>
    <source>
        <strain evidence="4 5">Hsal</strain>
    </source>
</reference>
<dbReference type="Pfam" id="PF12849">
    <property type="entry name" value="PBP_like_2"/>
    <property type="match status" value="1"/>
</dbReference>
<evidence type="ECO:0000256" key="2">
    <source>
        <dbReference type="SAM" id="SignalP"/>
    </source>
</evidence>